<accession>A0A397B8Z7</accession>
<name>A0A397B8Z7_APHAT</name>
<dbReference type="GO" id="GO:0005739">
    <property type="term" value="C:mitochondrion"/>
    <property type="evidence" value="ECO:0007669"/>
    <property type="project" value="TreeGrafter"/>
</dbReference>
<comment type="catalytic activity">
    <reaction evidence="12">
        <text>(6S)-5,6,7,8-tetrahydrofolyl-(gamma-L-Glu)(n) + L-glutamate + ATP = (6S)-5,6,7,8-tetrahydrofolyl-(gamma-L-Glu)(n+1) + ADP + phosphate + H(+)</text>
        <dbReference type="Rhea" id="RHEA:10580"/>
        <dbReference type="Rhea" id="RHEA-COMP:14738"/>
        <dbReference type="Rhea" id="RHEA-COMP:14740"/>
        <dbReference type="ChEBI" id="CHEBI:15378"/>
        <dbReference type="ChEBI" id="CHEBI:29985"/>
        <dbReference type="ChEBI" id="CHEBI:30616"/>
        <dbReference type="ChEBI" id="CHEBI:43474"/>
        <dbReference type="ChEBI" id="CHEBI:141005"/>
        <dbReference type="ChEBI" id="CHEBI:456216"/>
        <dbReference type="EC" id="6.3.2.17"/>
    </reaction>
</comment>
<dbReference type="Proteomes" id="UP000266239">
    <property type="component" value="Unassembled WGS sequence"/>
</dbReference>
<dbReference type="Gene3D" id="3.90.190.20">
    <property type="entry name" value="Mur ligase, C-terminal domain"/>
    <property type="match status" value="2"/>
</dbReference>
<dbReference type="EC" id="6.3.2.17" evidence="3"/>
<dbReference type="GO" id="GO:0046872">
    <property type="term" value="F:metal ion binding"/>
    <property type="evidence" value="ECO:0007669"/>
    <property type="project" value="UniProtKB-KW"/>
</dbReference>
<keyword evidence="4" id="KW-0554">One-carbon metabolism</keyword>
<dbReference type="AlphaFoldDB" id="A0A397B8Z7"/>
<dbReference type="UniPathway" id="UPA00850"/>
<evidence type="ECO:0000256" key="12">
    <source>
        <dbReference type="ARBA" id="ARBA00047493"/>
    </source>
</evidence>
<evidence type="ECO:0000256" key="11">
    <source>
        <dbReference type="ARBA" id="ARBA00030876"/>
    </source>
</evidence>
<evidence type="ECO:0000256" key="3">
    <source>
        <dbReference type="ARBA" id="ARBA00013025"/>
    </source>
</evidence>
<dbReference type="InterPro" id="IPR001645">
    <property type="entry name" value="Folylpolyglutamate_synth"/>
</dbReference>
<evidence type="ECO:0000256" key="7">
    <source>
        <dbReference type="ARBA" id="ARBA00022741"/>
    </source>
</evidence>
<keyword evidence="7" id="KW-0547">Nucleotide-binding</keyword>
<dbReference type="VEuPathDB" id="FungiDB:H257_00597"/>
<dbReference type="InterPro" id="IPR036615">
    <property type="entry name" value="Mur_ligase_C_dom_sf"/>
</dbReference>
<gene>
    <name evidence="13" type="ORF">DYB25_000069</name>
</gene>
<dbReference type="VEuPathDB" id="FungiDB:H257_19540"/>
<keyword evidence="9" id="KW-0460">Magnesium</keyword>
<comment type="pathway">
    <text evidence="1">Cofactor biosynthesis; tetrahydrofolylpolyglutamate biosynthesis.</text>
</comment>
<dbReference type="EMBL" id="QUTA01005571">
    <property type="protein sequence ID" value="RHY15131.1"/>
    <property type="molecule type" value="Genomic_DNA"/>
</dbReference>
<dbReference type="NCBIfam" id="TIGR01499">
    <property type="entry name" value="folC"/>
    <property type="match status" value="2"/>
</dbReference>
<evidence type="ECO:0000256" key="10">
    <source>
        <dbReference type="ARBA" id="ARBA00030592"/>
    </source>
</evidence>
<evidence type="ECO:0000256" key="8">
    <source>
        <dbReference type="ARBA" id="ARBA00022840"/>
    </source>
</evidence>
<keyword evidence="8" id="KW-0067">ATP-binding</keyword>
<comment type="caution">
    <text evidence="13">The sequence shown here is derived from an EMBL/GenBank/DDBJ whole genome shotgun (WGS) entry which is preliminary data.</text>
</comment>
<dbReference type="PANTHER" id="PTHR11136">
    <property type="entry name" value="FOLYLPOLYGLUTAMATE SYNTHASE-RELATED"/>
    <property type="match status" value="1"/>
</dbReference>
<protein>
    <recommendedName>
        <fullName evidence="3">tetrahydrofolate synthase</fullName>
        <ecNumber evidence="3">6.3.2.17</ecNumber>
    </recommendedName>
    <alternativeName>
        <fullName evidence="11">Folylpoly-gamma-glutamate synthetase</fullName>
    </alternativeName>
    <alternativeName>
        <fullName evidence="10">Tetrahydrofolylpolyglutamate synthase</fullName>
    </alternativeName>
</protein>
<keyword evidence="6" id="KW-0479">Metal-binding</keyword>
<evidence type="ECO:0000313" key="14">
    <source>
        <dbReference type="Proteomes" id="UP000266239"/>
    </source>
</evidence>
<dbReference type="InterPro" id="IPR018109">
    <property type="entry name" value="Folylpolyglutamate_synth_CS"/>
</dbReference>
<dbReference type="GO" id="GO:0005829">
    <property type="term" value="C:cytosol"/>
    <property type="evidence" value="ECO:0007669"/>
    <property type="project" value="TreeGrafter"/>
</dbReference>
<evidence type="ECO:0000313" key="13">
    <source>
        <dbReference type="EMBL" id="RHY15131.1"/>
    </source>
</evidence>
<keyword evidence="5" id="KW-0436">Ligase</keyword>
<evidence type="ECO:0000256" key="2">
    <source>
        <dbReference type="ARBA" id="ARBA00008276"/>
    </source>
</evidence>
<dbReference type="Gene3D" id="3.40.1190.10">
    <property type="entry name" value="Mur-like, catalytic domain"/>
    <property type="match status" value="2"/>
</dbReference>
<dbReference type="PROSITE" id="PS01011">
    <property type="entry name" value="FOLYLPOLYGLU_SYNT_1"/>
    <property type="match status" value="2"/>
</dbReference>
<dbReference type="FunFam" id="3.40.1190.10:FF:000005">
    <property type="entry name" value="Folylpolyglutamate synthase"/>
    <property type="match status" value="2"/>
</dbReference>
<organism evidence="13 14">
    <name type="scientific">Aphanomyces astaci</name>
    <name type="common">Crayfish plague agent</name>
    <dbReference type="NCBI Taxonomy" id="112090"/>
    <lineage>
        <taxon>Eukaryota</taxon>
        <taxon>Sar</taxon>
        <taxon>Stramenopiles</taxon>
        <taxon>Oomycota</taxon>
        <taxon>Saprolegniomycetes</taxon>
        <taxon>Saprolegniales</taxon>
        <taxon>Verrucalvaceae</taxon>
        <taxon>Aphanomyces</taxon>
    </lineage>
</organism>
<dbReference type="VEuPathDB" id="FungiDB:H257_00582"/>
<evidence type="ECO:0000256" key="1">
    <source>
        <dbReference type="ARBA" id="ARBA00005150"/>
    </source>
</evidence>
<evidence type="ECO:0000256" key="4">
    <source>
        <dbReference type="ARBA" id="ARBA00022563"/>
    </source>
</evidence>
<dbReference type="GO" id="GO:0004326">
    <property type="term" value="F:tetrahydrofolylpolyglutamate synthase activity"/>
    <property type="evidence" value="ECO:0007669"/>
    <property type="project" value="UniProtKB-EC"/>
</dbReference>
<evidence type="ECO:0000256" key="5">
    <source>
        <dbReference type="ARBA" id="ARBA00022598"/>
    </source>
</evidence>
<dbReference type="InterPro" id="IPR036565">
    <property type="entry name" value="Mur-like_cat_sf"/>
</dbReference>
<evidence type="ECO:0000256" key="6">
    <source>
        <dbReference type="ARBA" id="ARBA00022723"/>
    </source>
</evidence>
<dbReference type="GO" id="GO:0006730">
    <property type="term" value="P:one-carbon metabolic process"/>
    <property type="evidence" value="ECO:0007669"/>
    <property type="project" value="UniProtKB-KW"/>
</dbReference>
<proteinExistence type="inferred from homology"/>
<reference evidence="13 14" key="1">
    <citation type="submission" date="2018-08" db="EMBL/GenBank/DDBJ databases">
        <title>Aphanomyces genome sequencing and annotation.</title>
        <authorList>
            <person name="Minardi D."/>
            <person name="Oidtmann B."/>
            <person name="Van Der Giezen M."/>
            <person name="Studholme D.J."/>
        </authorList>
    </citation>
    <scope>NUCLEOTIDE SEQUENCE [LARGE SCALE GENOMIC DNA]</scope>
    <source>
        <strain evidence="13 14">Yx</strain>
    </source>
</reference>
<dbReference type="PROSITE" id="PS01012">
    <property type="entry name" value="FOLYLPOLYGLU_SYNT_2"/>
    <property type="match status" value="2"/>
</dbReference>
<evidence type="ECO:0000256" key="9">
    <source>
        <dbReference type="ARBA" id="ARBA00022842"/>
    </source>
</evidence>
<dbReference type="PANTHER" id="PTHR11136:SF5">
    <property type="entry name" value="FOLYLPOLYGLUTAMATE SYNTHASE, MITOCHONDRIAL"/>
    <property type="match status" value="1"/>
</dbReference>
<dbReference type="SUPFAM" id="SSF53244">
    <property type="entry name" value="MurD-like peptide ligases, peptide-binding domain"/>
    <property type="match status" value="2"/>
</dbReference>
<dbReference type="SUPFAM" id="SSF53623">
    <property type="entry name" value="MurD-like peptide ligases, catalytic domain"/>
    <property type="match status" value="2"/>
</dbReference>
<comment type="similarity">
    <text evidence="2">Belongs to the folylpolyglutamate synthase family.</text>
</comment>
<dbReference type="GO" id="GO:0005524">
    <property type="term" value="F:ATP binding"/>
    <property type="evidence" value="ECO:0007669"/>
    <property type="project" value="UniProtKB-KW"/>
</dbReference>
<sequence>MTAGAHLPDYTAEEVEHFRSMGVDGAMDILLGMPGRPSYTGVGDSREVAVEMMESYLTRLQMDISRLSIVHVAGTKGKGSTCAFTNSILRAHGVKTGMFTSPHLIHPTERFRINGKPISEALFLANFWAVWDGLSATTSKAGIYPPIANFFRFFTLMALRLFQAEHVDVVILEVGLGGRLDATNVVKNPVVCGITTLDLDHTRVLGDTIDKIAREKAGIMKANVPVYTIAQPDVAAQMLVKCALEHGAPLVVVPPLSEFNISTHDLDHSLGMHGQYQRVNAALAVVLASAWLAARHGTPLPPFHRMISPTTLQGLNQAFWPGRSQTIEDPLSTAVFHVDGAHTPLSIECCAHWFDSCCQARDHRILIFNCHHERDVVTLFLPLLALGFHHVIPSVQEALLKANLDIAGLPSDAFNTDTFPPREDRMHWQHVCEKTWTILNQLHGQTTHTSLFPSVEATLHWIRTTAPPSTKVLVTGSLYNVGDTLSALECGIDGAMNMLLSMPNSPGNIVPAAGTWTRESANAMMRHYMKQTNVDASKLSVVHVAGTKGKGSTCAFTESILRAHGAKTGLFTSPHLIFPNERFRINGIPVSDRLFVDTFWAIWDALVASEERDLGTSYPRIPNYFTALTLMALRMFVLEQVDVAILEVGLGGRLDATNVIEKPVVCGIAALDYDHTRILGGTLAKIAREKAGIIKAGVPVFTIAQVPEAAEVLVACAAAEQSPLTVVPSLDTCYYNLSPDVLATALSMHGAFRRQLVHLLHHPSIGQYQQVNASLAVALASTWLAAKAGTPMPPLPDAITPTVLKGLQGTTWTGRAQRVVDPQCGAIFHLDGAHTPLSVACCVTWFESSVADDLSPPTTLIFNCHHERDIVALLQPLVATRFDRVVFCATGTGRPSICRVRTYLLDMPNG</sequence>